<keyword evidence="6 10" id="KW-0630">Potassium</keyword>
<keyword evidence="4 10" id="KW-0633">Potassium transport</keyword>
<feature type="binding site" evidence="11">
    <location>
        <position position="112"/>
    </location>
    <ligand>
        <name>K(+)</name>
        <dbReference type="ChEBI" id="CHEBI:29103"/>
    </ligand>
</feature>
<keyword evidence="8 10" id="KW-0406">Ion transport</keyword>
<name>A0A4R2PKP1_RHOSA</name>
<keyword evidence="2 10" id="KW-0813">Transport</keyword>
<dbReference type="InterPro" id="IPR003445">
    <property type="entry name" value="Cat_transpt"/>
</dbReference>
<evidence type="ECO:0000256" key="10">
    <source>
        <dbReference type="PIRNR" id="PIRNR006247"/>
    </source>
</evidence>
<keyword evidence="10" id="KW-0997">Cell inner membrane</keyword>
<dbReference type="PANTHER" id="PTHR32024">
    <property type="entry name" value="TRK SYSTEM POTASSIUM UPTAKE PROTEIN TRKG-RELATED"/>
    <property type="match status" value="1"/>
</dbReference>
<proteinExistence type="inferred from homology"/>
<dbReference type="PIRSF" id="PIRSF006247">
    <property type="entry name" value="TrkH"/>
    <property type="match status" value="1"/>
</dbReference>
<evidence type="ECO:0000256" key="1">
    <source>
        <dbReference type="ARBA" id="ARBA00004651"/>
    </source>
</evidence>
<evidence type="ECO:0000256" key="3">
    <source>
        <dbReference type="ARBA" id="ARBA00022475"/>
    </source>
</evidence>
<comment type="similarity">
    <text evidence="10">Belongs to the TrkH potassium transport family.</text>
</comment>
<feature type="transmembrane region" description="Helical" evidence="12">
    <location>
        <begin position="177"/>
        <end position="201"/>
    </location>
</feature>
<dbReference type="InParanoid" id="A0A4R2PKP1"/>
<feature type="transmembrane region" description="Helical" evidence="12">
    <location>
        <begin position="238"/>
        <end position="257"/>
    </location>
</feature>
<feature type="binding site" evidence="11">
    <location>
        <position position="111"/>
    </location>
    <ligand>
        <name>K(+)</name>
        <dbReference type="ChEBI" id="CHEBI:29103"/>
    </ligand>
</feature>
<dbReference type="GO" id="GO:0046872">
    <property type="term" value="F:metal ion binding"/>
    <property type="evidence" value="ECO:0007669"/>
    <property type="project" value="UniProtKB-KW"/>
</dbReference>
<sequence>MPDLRIVAYVLGLLLLLLGGTMLVPAAVDAVNGSANWTVFLGSSALTLLVGGLLALGFRGSSTAIDRRQAFILVTAAWVVLPLFAAVPLVRADIALSFTDAFFEAMSGLTTTGSTVITGLDDLPRGILLWRAMLQWLGGVGIILMAMALLPLLQVGGMQLFRLESSDASEKTLPRTAAFAGWIGGIYTGLSLICFGLLWWAGMPAFDAVAHTMSTIATAGFSTKDASVGHFDSATIEAIIVCFMVVGGLPFTLYLLALKAGPKVFWRDAQARAFIVVVITIIAATTLWLHLSRDYPLFDALRYGSFNMISMLTGTGFASMDYGQWGGFALTAILFVMLIGGCAGSTTCGVKIFRWQVIVSALTAWTRRLLHPHGLFTPQFQNKPISASITESVMAYFFLLMASLSVMSVALAAVGLDYLTAVSGAVTSLSNVGPGLGATIGPTGTFADLPDAAKWLLSFAMLLGRLDLFTVLVLFTPAFWRG</sequence>
<dbReference type="AlphaFoldDB" id="A0A4R2PKP1"/>
<dbReference type="EMBL" id="SLXO01000003">
    <property type="protein sequence ID" value="TCP36139.1"/>
    <property type="molecule type" value="Genomic_DNA"/>
</dbReference>
<evidence type="ECO:0000256" key="2">
    <source>
        <dbReference type="ARBA" id="ARBA00022448"/>
    </source>
</evidence>
<evidence type="ECO:0000256" key="9">
    <source>
        <dbReference type="ARBA" id="ARBA00023136"/>
    </source>
</evidence>
<gene>
    <name evidence="13" type="ORF">EV659_10326</name>
</gene>
<comment type="subcellular location">
    <subcellularLocation>
        <location evidence="10">Cell inner membrane</location>
        <topology evidence="10">Multi-pass membrane protein</topology>
    </subcellularLocation>
    <subcellularLocation>
        <location evidence="1">Cell membrane</location>
        <topology evidence="1">Multi-pass membrane protein</topology>
    </subcellularLocation>
</comment>
<keyword evidence="9 10" id="KW-0472">Membrane</keyword>
<dbReference type="Proteomes" id="UP000295399">
    <property type="component" value="Unassembled WGS sequence"/>
</dbReference>
<protein>
    <recommendedName>
        <fullName evidence="10">Trk system potassium uptake protein</fullName>
    </recommendedName>
</protein>
<reference evidence="13 14" key="1">
    <citation type="submission" date="2019-03" db="EMBL/GenBank/DDBJ databases">
        <title>Genomic Encyclopedia of Type Strains, Phase IV (KMG-IV): sequencing the most valuable type-strain genomes for metagenomic binning, comparative biology and taxonomic classification.</title>
        <authorList>
            <person name="Goeker M."/>
        </authorList>
    </citation>
    <scope>NUCLEOTIDE SEQUENCE [LARGE SCALE GENOMIC DNA]</scope>
    <source>
        <strain evidence="13 14">DSM 2132</strain>
    </source>
</reference>
<feature type="transmembrane region" description="Helical" evidence="12">
    <location>
        <begin position="455"/>
        <end position="480"/>
    </location>
</feature>
<feature type="transmembrane region" description="Helical" evidence="12">
    <location>
        <begin position="393"/>
        <end position="416"/>
    </location>
</feature>
<feature type="binding site" evidence="11">
    <location>
        <position position="431"/>
    </location>
    <ligand>
        <name>K(+)</name>
        <dbReference type="ChEBI" id="CHEBI:29103"/>
    </ligand>
</feature>
<feature type="transmembrane region" description="Helical" evidence="12">
    <location>
        <begin position="40"/>
        <end position="58"/>
    </location>
</feature>
<feature type="binding site" evidence="11">
    <location>
        <position position="315"/>
    </location>
    <ligand>
        <name>K(+)</name>
        <dbReference type="ChEBI" id="CHEBI:29103"/>
    </ligand>
</feature>
<feature type="transmembrane region" description="Helical" evidence="12">
    <location>
        <begin position="325"/>
        <end position="344"/>
    </location>
</feature>
<dbReference type="GO" id="GO:0005886">
    <property type="term" value="C:plasma membrane"/>
    <property type="evidence" value="ECO:0007669"/>
    <property type="project" value="UniProtKB-SubCell"/>
</dbReference>
<dbReference type="FunCoup" id="A0A4R2PKP1">
    <property type="interactions" value="165"/>
</dbReference>
<evidence type="ECO:0000256" key="12">
    <source>
        <dbReference type="SAM" id="Phobius"/>
    </source>
</evidence>
<dbReference type="RefSeq" id="WP_132707711.1">
    <property type="nucleotide sequence ID" value="NZ_JACIGF010000003.1"/>
</dbReference>
<dbReference type="GO" id="GO:0015379">
    <property type="term" value="F:potassium:chloride symporter activity"/>
    <property type="evidence" value="ECO:0007669"/>
    <property type="project" value="InterPro"/>
</dbReference>
<evidence type="ECO:0000256" key="8">
    <source>
        <dbReference type="ARBA" id="ARBA00023065"/>
    </source>
</evidence>
<feature type="binding site" evidence="11">
    <location>
        <position position="432"/>
    </location>
    <ligand>
        <name>K(+)</name>
        <dbReference type="ChEBI" id="CHEBI:29103"/>
    </ligand>
</feature>
<feature type="transmembrane region" description="Helical" evidence="12">
    <location>
        <begin position="269"/>
        <end position="291"/>
    </location>
</feature>
<evidence type="ECO:0000313" key="13">
    <source>
        <dbReference type="EMBL" id="TCP36139.1"/>
    </source>
</evidence>
<dbReference type="InterPro" id="IPR004772">
    <property type="entry name" value="TrkH"/>
</dbReference>
<comment type="function">
    <text evidence="10">Low-affinity potassium transport system. Interacts with Trk system potassium uptake protein TrkA.</text>
</comment>
<dbReference type="PANTHER" id="PTHR32024:SF3">
    <property type="entry name" value="TRK SYSTEM POTASSIUM UPTAKE PROTEIN"/>
    <property type="match status" value="1"/>
</dbReference>
<keyword evidence="3 10" id="KW-1003">Cell membrane</keyword>
<evidence type="ECO:0000313" key="14">
    <source>
        <dbReference type="Proteomes" id="UP000295399"/>
    </source>
</evidence>
<evidence type="ECO:0000256" key="5">
    <source>
        <dbReference type="ARBA" id="ARBA00022692"/>
    </source>
</evidence>
<accession>A0A4R2PKP1</accession>
<dbReference type="Pfam" id="PF02386">
    <property type="entry name" value="TrkH"/>
    <property type="match status" value="1"/>
</dbReference>
<evidence type="ECO:0000256" key="7">
    <source>
        <dbReference type="ARBA" id="ARBA00022989"/>
    </source>
</evidence>
<organism evidence="13 14">
    <name type="scientific">Rhodothalassium salexigens DSM 2132</name>
    <dbReference type="NCBI Taxonomy" id="1188247"/>
    <lineage>
        <taxon>Bacteria</taxon>
        <taxon>Pseudomonadati</taxon>
        <taxon>Pseudomonadota</taxon>
        <taxon>Alphaproteobacteria</taxon>
        <taxon>Rhodothalassiales</taxon>
        <taxon>Rhodothalassiaceae</taxon>
        <taxon>Rhodothalassium</taxon>
    </lineage>
</organism>
<keyword evidence="14" id="KW-1185">Reference proteome</keyword>
<feature type="transmembrane region" description="Helical" evidence="12">
    <location>
        <begin position="70"/>
        <end position="90"/>
    </location>
</feature>
<keyword evidence="5 12" id="KW-0812">Transmembrane</keyword>
<keyword evidence="7 12" id="KW-1133">Transmembrane helix</keyword>
<dbReference type="OrthoDB" id="9810952at2"/>
<keyword evidence="11" id="KW-0479">Metal-binding</keyword>
<evidence type="ECO:0000256" key="6">
    <source>
        <dbReference type="ARBA" id="ARBA00022958"/>
    </source>
</evidence>
<evidence type="ECO:0000256" key="11">
    <source>
        <dbReference type="PIRSR" id="PIRSR006247-1"/>
    </source>
</evidence>
<feature type="transmembrane region" description="Helical" evidence="12">
    <location>
        <begin position="133"/>
        <end position="156"/>
    </location>
</feature>
<evidence type="ECO:0000256" key="4">
    <source>
        <dbReference type="ARBA" id="ARBA00022538"/>
    </source>
</evidence>
<comment type="caution">
    <text evidence="13">The sequence shown here is derived from an EMBL/GenBank/DDBJ whole genome shotgun (WGS) entry which is preliminary data.</text>
</comment>